<dbReference type="Proteomes" id="UP000019335">
    <property type="component" value="Chromosome 9"/>
</dbReference>
<keyword evidence="1" id="KW-0040">ANK repeat</keyword>
<evidence type="ECO:0000313" key="4">
    <source>
        <dbReference type="Proteomes" id="UP000019335"/>
    </source>
</evidence>
<evidence type="ECO:0000256" key="2">
    <source>
        <dbReference type="SAM" id="MobiDB-lite"/>
    </source>
</evidence>
<dbReference type="PROSITE" id="PS50297">
    <property type="entry name" value="ANK_REP_REGION"/>
    <property type="match status" value="1"/>
</dbReference>
<dbReference type="InterPro" id="IPR002110">
    <property type="entry name" value="Ankyrin_rpt"/>
</dbReference>
<accession>W7THJ0</accession>
<proteinExistence type="predicted"/>
<sequence>MSHLPEVPSGPSNPSHGNDRQNQITGQKSSSEEQESRCPISSLLGNFFYTSTSTLSHLPTSNPVGTLSSFLGIDCPLRFGRHASAEQAARKMAGGGVCPLGFGKRQTIADSQSSNGTEESANSPSIPLPEMTLARLRDHAHLHLLSVKGTIYDVSPQAERWAPLCGHDVSRVLAKAVGGSDLNLSHVNQGLAGLSYEEAVHLEKVVAAMEQSFRAVALLPPQEQHLLFASTVGEGATEVVREGKEDDALKLHALIEEGGSLESISPSTVNLPCPRTGLPPLHKAIEVGREVEVLRLLLQQGGDPHRRVALYDGEDAWGATFDGHAGTGALEHKFVRTGKQRTMLKVRQFEKLLFVL</sequence>
<dbReference type="EMBL" id="AZIL01000653">
    <property type="protein sequence ID" value="EWM26440.1"/>
    <property type="molecule type" value="Genomic_DNA"/>
</dbReference>
<comment type="caution">
    <text evidence="3">The sequence shown here is derived from an EMBL/GenBank/DDBJ whole genome shotgun (WGS) entry which is preliminary data.</text>
</comment>
<dbReference type="PROSITE" id="PS50088">
    <property type="entry name" value="ANK_REPEAT"/>
    <property type="match status" value="1"/>
</dbReference>
<evidence type="ECO:0000256" key="1">
    <source>
        <dbReference type="PROSITE-ProRule" id="PRU00023"/>
    </source>
</evidence>
<organism evidence="3 4">
    <name type="scientific">Nannochloropsis gaditana</name>
    <dbReference type="NCBI Taxonomy" id="72520"/>
    <lineage>
        <taxon>Eukaryota</taxon>
        <taxon>Sar</taxon>
        <taxon>Stramenopiles</taxon>
        <taxon>Ochrophyta</taxon>
        <taxon>Eustigmatophyceae</taxon>
        <taxon>Eustigmatales</taxon>
        <taxon>Monodopsidaceae</taxon>
        <taxon>Nannochloropsis</taxon>
    </lineage>
</organism>
<evidence type="ECO:0000313" key="3">
    <source>
        <dbReference type="EMBL" id="EWM26440.1"/>
    </source>
</evidence>
<dbReference type="OrthoDB" id="10383961at2759"/>
<feature type="repeat" description="ANK" evidence="1">
    <location>
        <begin position="276"/>
        <end position="309"/>
    </location>
</feature>
<gene>
    <name evidence="3" type="ORF">Naga_100344g4</name>
</gene>
<keyword evidence="4" id="KW-1185">Reference proteome</keyword>
<feature type="region of interest" description="Disordered" evidence="2">
    <location>
        <begin position="1"/>
        <end position="36"/>
    </location>
</feature>
<name>W7THJ0_9STRA</name>
<protein>
    <submittedName>
        <fullName evidence="3">Ankyrin repeat-containing domain protein</fullName>
    </submittedName>
</protein>
<reference evidence="3 4" key="1">
    <citation type="journal article" date="2014" name="Mol. Plant">
        <title>Chromosome Scale Genome Assembly and Transcriptome Profiling of Nannochloropsis gaditana in Nitrogen Depletion.</title>
        <authorList>
            <person name="Corteggiani Carpinelli E."/>
            <person name="Telatin A."/>
            <person name="Vitulo N."/>
            <person name="Forcato C."/>
            <person name="D'Angelo M."/>
            <person name="Schiavon R."/>
            <person name="Vezzi A."/>
            <person name="Giacometti G.M."/>
            <person name="Morosinotto T."/>
            <person name="Valle G."/>
        </authorList>
    </citation>
    <scope>NUCLEOTIDE SEQUENCE [LARGE SCALE GENOMIC DNA]</scope>
    <source>
        <strain evidence="3 4">B-31</strain>
    </source>
</reference>
<feature type="compositionally biased region" description="Polar residues" evidence="2">
    <location>
        <begin position="10"/>
        <end position="29"/>
    </location>
</feature>
<dbReference type="AlphaFoldDB" id="W7THJ0"/>